<sequence length="347" mass="39872">MIRQFECRILWNDKLDKNLLISEFEIDSSRYESSDVAVVSCILKVGQGTEWYQSQCVHSPWLTLQMRDVNASVVWNTVFEGRVDCIRRAHGQSKIEFECRDAMAALIDLRLQNEWINHNGSDLLYAVAQKANLEIDIEFPSTISDGMCGQFWQVEHKRNILLSQHRFQTAADIVFDIARDMSCDLYAAGQKIMCRPIRAVPQKDDEIFDLRNCLYEGTLSSDLALNKGITVCFSSWDSRQRIGTTVYYDGVSFSKNEINNNKIYSFRVPGKRLEDLKRLAKSKYNRLMSHAVSSEISVPGMFGLAPRKFVALLWEGKVSYFSVDRVVSHFSHQHGFLQNVTIKKRVV</sequence>
<name>A0ABQ0QGT9_9PROT</name>
<dbReference type="EMBL" id="BAQB01000003">
    <property type="protein sequence ID" value="GBR44225.1"/>
    <property type="molecule type" value="Genomic_DNA"/>
</dbReference>
<proteinExistence type="predicted"/>
<dbReference type="Proteomes" id="UP001062443">
    <property type="component" value="Unassembled WGS sequence"/>
</dbReference>
<reference evidence="1" key="1">
    <citation type="submission" date="2013-04" db="EMBL/GenBank/DDBJ databases">
        <title>The genome sequencing project of 58 acetic acid bacteria.</title>
        <authorList>
            <person name="Okamoto-Kainuma A."/>
            <person name="Ishikawa M."/>
            <person name="Umino S."/>
            <person name="Koizumi Y."/>
            <person name="Shiwa Y."/>
            <person name="Yoshikawa H."/>
            <person name="Matsutani M."/>
            <person name="Matsushita K."/>
        </authorList>
    </citation>
    <scope>NUCLEOTIDE SEQUENCE</scope>
    <source>
        <strain evidence="1">NBRC 106556</strain>
    </source>
</reference>
<gene>
    <name evidence="1" type="ORF">AA106556_0355</name>
</gene>
<evidence type="ECO:0000313" key="1">
    <source>
        <dbReference type="EMBL" id="GBR44225.1"/>
    </source>
</evidence>
<evidence type="ECO:0000313" key="2">
    <source>
        <dbReference type="Proteomes" id="UP001062443"/>
    </source>
</evidence>
<keyword evidence="2" id="KW-1185">Reference proteome</keyword>
<comment type="caution">
    <text evidence="1">The sequence shown here is derived from an EMBL/GenBank/DDBJ whole genome shotgun (WGS) entry which is preliminary data.</text>
</comment>
<organism evidence="1 2">
    <name type="scientific">Neokomagataea tanensis NBRC 106556</name>
    <dbReference type="NCBI Taxonomy" id="1223519"/>
    <lineage>
        <taxon>Bacteria</taxon>
        <taxon>Pseudomonadati</taxon>
        <taxon>Pseudomonadota</taxon>
        <taxon>Alphaproteobacteria</taxon>
        <taxon>Acetobacterales</taxon>
        <taxon>Acetobacteraceae</taxon>
        <taxon>Neokomagataea</taxon>
    </lineage>
</organism>
<evidence type="ECO:0008006" key="3">
    <source>
        <dbReference type="Google" id="ProtNLM"/>
    </source>
</evidence>
<dbReference type="RefSeq" id="WP_068173026.1">
    <property type="nucleotide sequence ID" value="NZ_BAQB01000003.1"/>
</dbReference>
<protein>
    <recommendedName>
        <fullName evidence="3">Phage protein D</fullName>
    </recommendedName>
</protein>
<accession>A0ABQ0QGT9</accession>